<accession>A0A8T1Q8R8</accession>
<evidence type="ECO:0000313" key="1">
    <source>
        <dbReference type="EMBL" id="KAG6650765.1"/>
    </source>
</evidence>
<evidence type="ECO:0000313" key="2">
    <source>
        <dbReference type="Proteomes" id="UP000811609"/>
    </source>
</evidence>
<dbReference type="EMBL" id="CM031814">
    <property type="protein sequence ID" value="KAG6650765.1"/>
    <property type="molecule type" value="Genomic_DNA"/>
</dbReference>
<name>A0A8T1Q8R8_CARIL</name>
<protein>
    <submittedName>
        <fullName evidence="1">Uncharacterized protein</fullName>
    </submittedName>
</protein>
<reference evidence="1" key="1">
    <citation type="submission" date="2020-12" db="EMBL/GenBank/DDBJ databases">
        <title>WGS assembly of Carya illinoinensis cv. Pawnee.</title>
        <authorList>
            <person name="Platts A."/>
            <person name="Shu S."/>
            <person name="Wright S."/>
            <person name="Barry K."/>
            <person name="Edger P."/>
            <person name="Pires J.C."/>
            <person name="Schmutz J."/>
        </authorList>
    </citation>
    <scope>NUCLEOTIDE SEQUENCE</scope>
    <source>
        <tissue evidence="1">Leaf</tissue>
    </source>
</reference>
<sequence>MSIQSKLLCRVPENGLCYALQKGDCMFDSFQEFQQSQDHIADVIKPLQEPTRYFDDDVRHIYTTGMLNNDAKQALYNPLNLRGHQLISQSQSNSRYLPLALQTPQ</sequence>
<dbReference type="AlphaFoldDB" id="A0A8T1Q8R8"/>
<gene>
    <name evidence="1" type="ORF">CIPAW_06G065500</name>
</gene>
<dbReference type="Proteomes" id="UP000811609">
    <property type="component" value="Chromosome 6"/>
</dbReference>
<organism evidence="1 2">
    <name type="scientific">Carya illinoinensis</name>
    <name type="common">Pecan</name>
    <dbReference type="NCBI Taxonomy" id="32201"/>
    <lineage>
        <taxon>Eukaryota</taxon>
        <taxon>Viridiplantae</taxon>
        <taxon>Streptophyta</taxon>
        <taxon>Embryophyta</taxon>
        <taxon>Tracheophyta</taxon>
        <taxon>Spermatophyta</taxon>
        <taxon>Magnoliopsida</taxon>
        <taxon>eudicotyledons</taxon>
        <taxon>Gunneridae</taxon>
        <taxon>Pentapetalae</taxon>
        <taxon>rosids</taxon>
        <taxon>fabids</taxon>
        <taxon>Fagales</taxon>
        <taxon>Juglandaceae</taxon>
        <taxon>Carya</taxon>
    </lineage>
</organism>
<comment type="caution">
    <text evidence="1">The sequence shown here is derived from an EMBL/GenBank/DDBJ whole genome shotgun (WGS) entry which is preliminary data.</text>
</comment>
<keyword evidence="2" id="KW-1185">Reference proteome</keyword>
<proteinExistence type="predicted"/>